<dbReference type="Gene3D" id="3.40.50.300">
    <property type="entry name" value="P-loop containing nucleotide triphosphate hydrolases"/>
    <property type="match status" value="1"/>
</dbReference>
<dbReference type="GO" id="GO:0005524">
    <property type="term" value="F:ATP binding"/>
    <property type="evidence" value="ECO:0007669"/>
    <property type="project" value="InterPro"/>
</dbReference>
<evidence type="ECO:0000259" key="2">
    <source>
        <dbReference type="Pfam" id="PF00519"/>
    </source>
</evidence>
<comment type="caution">
    <text evidence="3">The sequence shown here is derived from an EMBL/GenBank/DDBJ whole genome shotgun (WGS) entry which is preliminary data.</text>
</comment>
<feature type="region of interest" description="Disordered" evidence="1">
    <location>
        <begin position="488"/>
        <end position="533"/>
    </location>
</feature>
<dbReference type="Pfam" id="PF00519">
    <property type="entry name" value="PPV_E1_C"/>
    <property type="match status" value="1"/>
</dbReference>
<protein>
    <recommendedName>
        <fullName evidence="2">DNA helicase E1 C-terminal Papillomavirus domain-containing protein</fullName>
    </recommendedName>
</protein>
<name>A0A812R7L8_9DINO</name>
<sequence>MSGNGRGDQNVDSEDESCRVDMFQDVVSATQKTRYQGNTVHFWTFPHTTKDGAVTATTHTKKHLAKMLKEAYGADNIEFYVIVSEQHAQSERAWERTYHWHALLKLTRRIKWKALARQLREKRLFGHLALPRLHADFFRCLRYLVAPTTRKGQDQLDPNPYFSSHFPVDMMEKRMRKYFNISLRPSDMYSIVRQMKFTSYQQLIDWALEQRRRGNGIYEKFLAKQGQKMPGLFASWMQILCEPATAAGLRKQRLELWDRAAQTPCSCVSPNRLQDALDRLLEHHGKCPGRWAFCLTKLLRIGTTAKNSNILLWGESNSGKTALTRPLIHIFENHVFLRPNRGDTFVLQGLEKMLISVFQDWRLSTTPLPYDTLLLLLEGESVSCAVKNSAPVLVHHPPPFIITTQTKVVPKTPRGDPDEEERKAFQNRFGLRWCFKNALSSVQRDPALKLCYSCKGCYVRWINRWYEQYVVDNPGIDSEVRMVEATLEKQATEEPSASSSKRGHKRKSEEPCIPPRHHQLEERKSEEPCTPPRHHQLEAHAEEPKTPLLEQQEVNASSPLLTASPLPRMNPDCPYAVTHAWKDGELLEVTPLKQSAENTVFFGNFFLSCIRSCLNETFFAAYR</sequence>
<dbReference type="GO" id="GO:0006260">
    <property type="term" value="P:DNA replication"/>
    <property type="evidence" value="ECO:0007669"/>
    <property type="project" value="InterPro"/>
</dbReference>
<dbReference type="InterPro" id="IPR001177">
    <property type="entry name" value="PPV_DNA_helicase_E1_C"/>
</dbReference>
<gene>
    <name evidence="3" type="ORF">SNEC2469_LOCUS11689</name>
</gene>
<dbReference type="Proteomes" id="UP000601435">
    <property type="component" value="Unassembled WGS sequence"/>
</dbReference>
<dbReference type="AlphaFoldDB" id="A0A812R7L8"/>
<dbReference type="EMBL" id="CAJNJA010018558">
    <property type="protein sequence ID" value="CAE7425987.1"/>
    <property type="molecule type" value="Genomic_DNA"/>
</dbReference>
<dbReference type="GO" id="GO:0003677">
    <property type="term" value="F:DNA binding"/>
    <property type="evidence" value="ECO:0007669"/>
    <property type="project" value="InterPro"/>
</dbReference>
<dbReference type="OrthoDB" id="410932at2759"/>
<evidence type="ECO:0000313" key="4">
    <source>
        <dbReference type="Proteomes" id="UP000601435"/>
    </source>
</evidence>
<feature type="domain" description="DNA helicase E1 C-terminal Papillomavirus" evidence="2">
    <location>
        <begin position="303"/>
        <end position="409"/>
    </location>
</feature>
<dbReference type="SUPFAM" id="SSF52540">
    <property type="entry name" value="P-loop containing nucleoside triphosphate hydrolases"/>
    <property type="match status" value="1"/>
</dbReference>
<dbReference type="InterPro" id="IPR027417">
    <property type="entry name" value="P-loop_NTPase"/>
</dbReference>
<accession>A0A812R7L8</accession>
<evidence type="ECO:0000313" key="3">
    <source>
        <dbReference type="EMBL" id="CAE7425987.1"/>
    </source>
</evidence>
<organism evidence="3 4">
    <name type="scientific">Symbiodinium necroappetens</name>
    <dbReference type="NCBI Taxonomy" id="1628268"/>
    <lineage>
        <taxon>Eukaryota</taxon>
        <taxon>Sar</taxon>
        <taxon>Alveolata</taxon>
        <taxon>Dinophyceae</taxon>
        <taxon>Suessiales</taxon>
        <taxon>Symbiodiniaceae</taxon>
        <taxon>Symbiodinium</taxon>
    </lineage>
</organism>
<keyword evidence="4" id="KW-1185">Reference proteome</keyword>
<proteinExistence type="predicted"/>
<reference evidence="3" key="1">
    <citation type="submission" date="2021-02" db="EMBL/GenBank/DDBJ databases">
        <authorList>
            <person name="Dougan E. K."/>
            <person name="Rhodes N."/>
            <person name="Thang M."/>
            <person name="Chan C."/>
        </authorList>
    </citation>
    <scope>NUCLEOTIDE SEQUENCE</scope>
</reference>
<feature type="compositionally biased region" description="Basic and acidic residues" evidence="1">
    <location>
        <begin position="518"/>
        <end position="527"/>
    </location>
</feature>
<dbReference type="GO" id="GO:0003678">
    <property type="term" value="F:DNA helicase activity"/>
    <property type="evidence" value="ECO:0007669"/>
    <property type="project" value="InterPro"/>
</dbReference>
<evidence type="ECO:0000256" key="1">
    <source>
        <dbReference type="SAM" id="MobiDB-lite"/>
    </source>
</evidence>